<feature type="compositionally biased region" description="Low complexity" evidence="4">
    <location>
        <begin position="579"/>
        <end position="588"/>
    </location>
</feature>
<keyword evidence="2 3" id="KW-0539">Nucleus</keyword>
<organism evidence="7 8">
    <name type="scientific">Vigna mungo</name>
    <name type="common">Black gram</name>
    <name type="synonym">Phaseolus mungo</name>
    <dbReference type="NCBI Taxonomy" id="3915"/>
    <lineage>
        <taxon>Eukaryota</taxon>
        <taxon>Viridiplantae</taxon>
        <taxon>Streptophyta</taxon>
        <taxon>Embryophyta</taxon>
        <taxon>Tracheophyta</taxon>
        <taxon>Spermatophyta</taxon>
        <taxon>Magnoliopsida</taxon>
        <taxon>eudicotyledons</taxon>
        <taxon>Gunneridae</taxon>
        <taxon>Pentapetalae</taxon>
        <taxon>rosids</taxon>
        <taxon>fabids</taxon>
        <taxon>Fabales</taxon>
        <taxon>Fabaceae</taxon>
        <taxon>Papilionoideae</taxon>
        <taxon>50 kb inversion clade</taxon>
        <taxon>NPAAA clade</taxon>
        <taxon>indigoferoid/millettioid clade</taxon>
        <taxon>Phaseoleae</taxon>
        <taxon>Vigna</taxon>
    </lineage>
</organism>
<dbReference type="Pfam" id="PF01426">
    <property type="entry name" value="BAH"/>
    <property type="match status" value="1"/>
</dbReference>
<feature type="region of interest" description="Disordered" evidence="4">
    <location>
        <begin position="1117"/>
        <end position="1145"/>
    </location>
</feature>
<feature type="region of interest" description="Disordered" evidence="4">
    <location>
        <begin position="1562"/>
        <end position="1596"/>
    </location>
</feature>
<feature type="domain" description="TFIIS N-terminal" evidence="6">
    <location>
        <begin position="383"/>
        <end position="468"/>
    </location>
</feature>
<feature type="compositionally biased region" description="Polar residues" evidence="4">
    <location>
        <begin position="1388"/>
        <end position="1397"/>
    </location>
</feature>
<feature type="region of interest" description="Disordered" evidence="4">
    <location>
        <begin position="1617"/>
        <end position="1638"/>
    </location>
</feature>
<evidence type="ECO:0000256" key="2">
    <source>
        <dbReference type="ARBA" id="ARBA00023242"/>
    </source>
</evidence>
<dbReference type="InterPro" id="IPR003617">
    <property type="entry name" value="TFIIS/CRSP70_N_sub"/>
</dbReference>
<feature type="region of interest" description="Disordered" evidence="4">
    <location>
        <begin position="1375"/>
        <end position="1408"/>
    </location>
</feature>
<sequence>MARSVTRRRTLPFSEEICDAVLDLGFPPSAVVPNLGFRRRGVRFRGEAGIDTEDGGLCMGVVVTSGNTIGTCGLYLLTRPLKMLLWSRYVVTDLGKMLTDGRKIRAGDCALFKPPRDSPPFIGIIRKLSYDKQESPSLEVHWLYRPADLKLAKGIVLEAAPNEVFYSFHKDETPAASLLHPCKVAFLRKGVELPSGISAFVCRRVYDIENNCLWWLTDKDYLNEQQEEVNQLLDKTKLEMHGAVQSGGRSPKPLNGPASTQSLKSGSDNIQNSSSFGAQGKGKKRERGDQGSDSSKKERLFKIEDGDSGQFRPESMLKSEIAKITDKGGLVDFEGVEKLVQLMQPDSADKKIDLPGRIMLVDVIALTDRYDCLGWFVQLRGLPVLDEWLQEVHKGKIGDGNPKESDKSVDDFLLALLRALDKLPVNLHALQTCNVGKSVNHLRTHKNAEIQRKARSLVDTWKRRVEAEMNMNDSKSGSNRAVSWPAKPANSESPHVGNRKTGGSSDNVVKSSVIQPSLSKSSQSKLSSGEALSKSSSPGSTKSLTTPAGVNSKDQNSKFFVGAATSDLPLTPIKEERSSSSSQSQNNSVTCSSEHAKTIGSCKEDAKSSTAVSMSGSKIHGCTSRIRKSSNGVHGAGAAVGQKEHNSAKHSTRNSPSEKVSPTRASHEKSVDQAIADQGNNQRLILRLPNTGRSPSRGASGGSFEEPATTSSKASSPADRNDNQDRRVKTKAECLLTHVSNMMNEACDANDALIGDEGKGTPIVDERSRANEDSDKVLETSKPTSLPSGFVSRSGQTYDASLSPMNALVESCVKFSEASSSVSHGDDGMNLLATVAAGEISRSENASPVASPERKSPAADEMCSGNDLKLKHSGEAAVRTLSELNGRATGEHPLNTVDSLQIKNELRHPAMTLSRDFSGDGETISSSHDTNIHVSPTNLSQNVEGPCIRPETKENASVTILTAKKESNADTGVSDSKLMPRAYSLDDDQKVDHMNEEIIEDEKMLVSKPVTNVESENESGEKQPELTSDVDNENQISVEKATGTGILVEKASPIAENCESAYLKKESPASSNALIVPKDESADDMKSVVIEPDVRPTEQDSSAPDDSNECAEVNMGKKETIGPCSGSSVQPDLQAMPRTESEVSKSCEQKLDASLSEVSGERHACSAAGADAAVKLDFDLNEGFPVDDVSQGEIARQDDPITSSAVHVPCPLPFPISSISGGFHPSITVASAAKGPVIPPENPLRIKGELGWKGSAATSAFRPAEPRKNAEMQSSTNDISSVDVTSIKQNRAPLDFDLNVADERCFEDVGSHGSLDSGPHDRSVGLDLDLNRVDETPEIGTFSISKLDIPALPSKPSLSSGLSNGGSVSRDFDLNNGPGLEEVGSEVPTRSQQQMKNSVPFPSAVHSTRTNNAEYGNYSAWFPPGNSYSAITVPPLLSGRGEQSYVTGAGAQRIMGPTGSTPFGPEIYRGSVLSSSPAVAYPSTTAFPYPGFPFETNFPLSSNSFSGSTAFMDSSNVGGLCFPTMPTQPVGPGGVVSSTYSRPYVMSLPGGTSNVIPDSRKWGSQSLDLNSGPGVADTERRDERLPSGLRQMSVPNPQASIEDHLKMFQMAGAAALKRKEPDGGWDAERFGYKQHSRQ</sequence>
<dbReference type="EMBL" id="CP144697">
    <property type="protein sequence ID" value="WVZ15065.1"/>
    <property type="molecule type" value="Genomic_DNA"/>
</dbReference>
<feature type="domain" description="BAH" evidence="5">
    <location>
        <begin position="102"/>
        <end position="217"/>
    </location>
</feature>
<feature type="compositionally biased region" description="Polar residues" evidence="4">
    <location>
        <begin position="257"/>
        <end position="277"/>
    </location>
</feature>
<feature type="compositionally biased region" description="Low complexity" evidence="4">
    <location>
        <begin position="707"/>
        <end position="718"/>
    </location>
</feature>
<dbReference type="PROSITE" id="PS51319">
    <property type="entry name" value="TFIIS_N"/>
    <property type="match status" value="1"/>
</dbReference>
<feature type="compositionally biased region" description="Basic and acidic residues" evidence="4">
    <location>
        <begin position="1617"/>
        <end position="1631"/>
    </location>
</feature>
<name>A0AAQ3NSM7_VIGMU</name>
<evidence type="ECO:0000256" key="3">
    <source>
        <dbReference type="PROSITE-ProRule" id="PRU00649"/>
    </source>
</evidence>
<feature type="region of interest" description="Disordered" evidence="4">
    <location>
        <begin position="920"/>
        <end position="945"/>
    </location>
</feature>
<evidence type="ECO:0008006" key="9">
    <source>
        <dbReference type="Google" id="ProtNLM"/>
    </source>
</evidence>
<dbReference type="Gene3D" id="1.20.930.10">
    <property type="entry name" value="Conserved domain common to transcription factors TFIIS, elongin A, CRSP70"/>
    <property type="match status" value="1"/>
</dbReference>
<dbReference type="SMART" id="SM00509">
    <property type="entry name" value="TFS2N"/>
    <property type="match status" value="1"/>
</dbReference>
<accession>A0AAQ3NSM7</accession>
<feature type="compositionally biased region" description="Polar residues" evidence="4">
    <location>
        <begin position="653"/>
        <end position="664"/>
    </location>
</feature>
<feature type="region of interest" description="Disordered" evidence="4">
    <location>
        <begin position="240"/>
        <end position="314"/>
    </location>
</feature>
<dbReference type="PANTHER" id="PTHR46548:SF2">
    <property type="entry name" value="BAH DOMAIN-CONTAINING PROTEIN"/>
    <property type="match status" value="1"/>
</dbReference>
<dbReference type="SUPFAM" id="SSF47676">
    <property type="entry name" value="Conserved domain common to transcription factors TFIIS, elongin A, CRSP70"/>
    <property type="match status" value="1"/>
</dbReference>
<dbReference type="CDD" id="cd00183">
    <property type="entry name" value="TFIIS_I"/>
    <property type="match status" value="1"/>
</dbReference>
<feature type="region of interest" description="Disordered" evidence="4">
    <location>
        <begin position="752"/>
        <end position="793"/>
    </location>
</feature>
<evidence type="ECO:0000259" key="5">
    <source>
        <dbReference type="PROSITE" id="PS51038"/>
    </source>
</evidence>
<dbReference type="PANTHER" id="PTHR46548">
    <property type="entry name" value="BAH AND TFIIS DOMAIN-CONTAINING PROTEIN-RELATED"/>
    <property type="match status" value="1"/>
</dbReference>
<reference evidence="7 8" key="1">
    <citation type="journal article" date="2023" name="Life. Sci Alliance">
        <title>Evolutionary insights into 3D genome organization and epigenetic landscape of Vigna mungo.</title>
        <authorList>
            <person name="Junaid A."/>
            <person name="Singh B."/>
            <person name="Bhatia S."/>
        </authorList>
    </citation>
    <scope>NUCLEOTIDE SEQUENCE [LARGE SCALE GENOMIC DNA]</scope>
    <source>
        <strain evidence="7">Urdbean</strain>
    </source>
</reference>
<feature type="compositionally biased region" description="Polar residues" evidence="4">
    <location>
        <begin position="923"/>
        <end position="943"/>
    </location>
</feature>
<feature type="region of interest" description="Disordered" evidence="4">
    <location>
        <begin position="570"/>
        <end position="727"/>
    </location>
</feature>
<feature type="compositionally biased region" description="Basic and acidic residues" evidence="4">
    <location>
        <begin position="286"/>
        <end position="305"/>
    </location>
</feature>
<feature type="compositionally biased region" description="Basic and acidic residues" evidence="4">
    <location>
        <begin position="756"/>
        <end position="779"/>
    </location>
</feature>
<keyword evidence="8" id="KW-1185">Reference proteome</keyword>
<feature type="region of interest" description="Disordered" evidence="4">
    <location>
        <begin position="1011"/>
        <end position="1034"/>
    </location>
</feature>
<feature type="region of interest" description="Disordered" evidence="4">
    <location>
        <begin position="1257"/>
        <end position="1277"/>
    </location>
</feature>
<dbReference type="GO" id="GO:0003682">
    <property type="term" value="F:chromatin binding"/>
    <property type="evidence" value="ECO:0007669"/>
    <property type="project" value="InterPro"/>
</dbReference>
<dbReference type="InterPro" id="IPR001025">
    <property type="entry name" value="BAH_dom"/>
</dbReference>
<dbReference type="GO" id="GO:0005634">
    <property type="term" value="C:nucleus"/>
    <property type="evidence" value="ECO:0007669"/>
    <property type="project" value="UniProtKB-SubCell"/>
</dbReference>
<dbReference type="SMART" id="SM00439">
    <property type="entry name" value="BAH"/>
    <property type="match status" value="1"/>
</dbReference>
<dbReference type="InterPro" id="IPR017923">
    <property type="entry name" value="TFIIS_N"/>
</dbReference>
<dbReference type="Pfam" id="PF08711">
    <property type="entry name" value="Med26"/>
    <property type="match status" value="1"/>
</dbReference>
<dbReference type="InterPro" id="IPR035441">
    <property type="entry name" value="TFIIS/LEDGF_dom_sf"/>
</dbReference>
<proteinExistence type="predicted"/>
<protein>
    <recommendedName>
        <fullName evidence="9">BAH domain</fullName>
    </recommendedName>
</protein>
<comment type="subcellular location">
    <subcellularLocation>
        <location evidence="1 3">Nucleus</location>
    </subcellularLocation>
</comment>
<dbReference type="InterPro" id="IPR043151">
    <property type="entry name" value="BAH_sf"/>
</dbReference>
<evidence type="ECO:0000256" key="1">
    <source>
        <dbReference type="ARBA" id="ARBA00004123"/>
    </source>
</evidence>
<evidence type="ECO:0000313" key="8">
    <source>
        <dbReference type="Proteomes" id="UP001374535"/>
    </source>
</evidence>
<feature type="compositionally biased region" description="Polar residues" evidence="4">
    <location>
        <begin position="471"/>
        <end position="481"/>
    </location>
</feature>
<evidence type="ECO:0000313" key="7">
    <source>
        <dbReference type="EMBL" id="WVZ15065.1"/>
    </source>
</evidence>
<feature type="compositionally biased region" description="Basic and acidic residues" evidence="4">
    <location>
        <begin position="594"/>
        <end position="607"/>
    </location>
</feature>
<dbReference type="PROSITE" id="PS51038">
    <property type="entry name" value="BAH"/>
    <property type="match status" value="1"/>
</dbReference>
<evidence type="ECO:0000256" key="4">
    <source>
        <dbReference type="SAM" id="MobiDB-lite"/>
    </source>
</evidence>
<feature type="compositionally biased region" description="Polar residues" evidence="4">
    <location>
        <begin position="781"/>
        <end position="793"/>
    </location>
</feature>
<feature type="region of interest" description="Disordered" evidence="4">
    <location>
        <begin position="468"/>
        <end position="554"/>
    </location>
</feature>
<feature type="compositionally biased region" description="Low complexity" evidence="4">
    <location>
        <begin position="510"/>
        <end position="547"/>
    </location>
</feature>
<evidence type="ECO:0000259" key="6">
    <source>
        <dbReference type="PROSITE" id="PS51319"/>
    </source>
</evidence>
<feature type="region of interest" description="Disordered" evidence="4">
    <location>
        <begin position="843"/>
        <end position="862"/>
    </location>
</feature>
<dbReference type="Proteomes" id="UP001374535">
    <property type="component" value="Chromosome 4"/>
</dbReference>
<gene>
    <name evidence="7" type="ORF">V8G54_012631</name>
</gene>
<dbReference type="Gene3D" id="2.30.30.490">
    <property type="match status" value="1"/>
</dbReference>